<accession>A0AAW1YQI4</accession>
<evidence type="ECO:0000313" key="3">
    <source>
        <dbReference type="Proteomes" id="UP001457282"/>
    </source>
</evidence>
<feature type="compositionally biased region" description="Basic and acidic residues" evidence="1">
    <location>
        <begin position="56"/>
        <end position="67"/>
    </location>
</feature>
<name>A0AAW1YQI4_RUBAR</name>
<dbReference type="Gene3D" id="2.30.30.490">
    <property type="match status" value="1"/>
</dbReference>
<dbReference type="EMBL" id="JBEDUW010000001">
    <property type="protein sequence ID" value="KAK9950818.1"/>
    <property type="molecule type" value="Genomic_DNA"/>
</dbReference>
<feature type="compositionally biased region" description="Basic and acidic residues" evidence="1">
    <location>
        <begin position="1"/>
        <end position="21"/>
    </location>
</feature>
<protein>
    <submittedName>
        <fullName evidence="2">Uncharacterized protein</fullName>
    </submittedName>
</protein>
<sequence length="149" mass="16995">MAEAAKRDLQTPKRSSKRSDPKSSSPSLAPPPTPLTVTPRRSARRQPRYSPGISWESKKSKHREEGKLSGVELEFSPVSPEQSERKKRKRGHERTVVTRGMASKNSKSGEKLKRQVFYKKVVYDGGEFEVGDDVYVKRERGRELRRRSG</sequence>
<evidence type="ECO:0000256" key="1">
    <source>
        <dbReference type="SAM" id="MobiDB-lite"/>
    </source>
</evidence>
<evidence type="ECO:0000313" key="2">
    <source>
        <dbReference type="EMBL" id="KAK9950818.1"/>
    </source>
</evidence>
<dbReference type="Proteomes" id="UP001457282">
    <property type="component" value="Unassembled WGS sequence"/>
</dbReference>
<organism evidence="2 3">
    <name type="scientific">Rubus argutus</name>
    <name type="common">Southern blackberry</name>
    <dbReference type="NCBI Taxonomy" id="59490"/>
    <lineage>
        <taxon>Eukaryota</taxon>
        <taxon>Viridiplantae</taxon>
        <taxon>Streptophyta</taxon>
        <taxon>Embryophyta</taxon>
        <taxon>Tracheophyta</taxon>
        <taxon>Spermatophyta</taxon>
        <taxon>Magnoliopsida</taxon>
        <taxon>eudicotyledons</taxon>
        <taxon>Gunneridae</taxon>
        <taxon>Pentapetalae</taxon>
        <taxon>rosids</taxon>
        <taxon>fabids</taxon>
        <taxon>Rosales</taxon>
        <taxon>Rosaceae</taxon>
        <taxon>Rosoideae</taxon>
        <taxon>Rosoideae incertae sedis</taxon>
        <taxon>Rubus</taxon>
    </lineage>
</organism>
<feature type="region of interest" description="Disordered" evidence="1">
    <location>
        <begin position="1"/>
        <end position="110"/>
    </location>
</feature>
<reference evidence="2 3" key="1">
    <citation type="journal article" date="2023" name="G3 (Bethesda)">
        <title>A chromosome-length genome assembly and annotation of blackberry (Rubus argutus, cv. 'Hillquist').</title>
        <authorList>
            <person name="Bruna T."/>
            <person name="Aryal R."/>
            <person name="Dudchenko O."/>
            <person name="Sargent D.J."/>
            <person name="Mead D."/>
            <person name="Buti M."/>
            <person name="Cavallini A."/>
            <person name="Hytonen T."/>
            <person name="Andres J."/>
            <person name="Pham M."/>
            <person name="Weisz D."/>
            <person name="Mascagni F."/>
            <person name="Usai G."/>
            <person name="Natali L."/>
            <person name="Bassil N."/>
            <person name="Fernandez G.E."/>
            <person name="Lomsadze A."/>
            <person name="Armour M."/>
            <person name="Olukolu B."/>
            <person name="Poorten T."/>
            <person name="Britton C."/>
            <person name="Davik J."/>
            <person name="Ashrafi H."/>
            <person name="Aiden E.L."/>
            <person name="Borodovsky M."/>
            <person name="Worthington M."/>
        </authorList>
    </citation>
    <scope>NUCLEOTIDE SEQUENCE [LARGE SCALE GENOMIC DNA]</scope>
    <source>
        <strain evidence="2">PI 553951</strain>
    </source>
</reference>
<proteinExistence type="predicted"/>
<dbReference type="InterPro" id="IPR043151">
    <property type="entry name" value="BAH_sf"/>
</dbReference>
<comment type="caution">
    <text evidence="2">The sequence shown here is derived from an EMBL/GenBank/DDBJ whole genome shotgun (WGS) entry which is preliminary data.</text>
</comment>
<dbReference type="AlphaFoldDB" id="A0AAW1YQI4"/>
<gene>
    <name evidence="2" type="ORF">M0R45_006285</name>
</gene>
<keyword evidence="3" id="KW-1185">Reference proteome</keyword>